<evidence type="ECO:0000256" key="1">
    <source>
        <dbReference type="ARBA" id="ARBA00004123"/>
    </source>
</evidence>
<accession>G0MGI8</accession>
<comment type="subcellular location">
    <subcellularLocation>
        <location evidence="1">Nucleus</location>
    </subcellularLocation>
</comment>
<dbReference type="Proteomes" id="UP000008068">
    <property type="component" value="Unassembled WGS sequence"/>
</dbReference>
<reference evidence="12" key="1">
    <citation type="submission" date="2011-07" db="EMBL/GenBank/DDBJ databases">
        <authorList>
            <consortium name="Caenorhabditis brenneri Sequencing and Analysis Consortium"/>
            <person name="Wilson R.K."/>
        </authorList>
    </citation>
    <scope>NUCLEOTIDE SEQUENCE [LARGE SCALE GENOMIC DNA]</scope>
    <source>
        <strain evidence="12">PB2801</strain>
    </source>
</reference>
<evidence type="ECO:0000256" key="8">
    <source>
        <dbReference type="PROSITE-ProRule" id="PRU00042"/>
    </source>
</evidence>
<keyword evidence="12" id="KW-1185">Reference proteome</keyword>
<sequence length="209" mass="24513">MPEITIVQPDRKFDRDHEMSVASIFISSTPYTQSSSAPAPIKKRKLQVPSTATVKNPNRKPYSYKDRKYENAQERREIKKKLFMDLGIVRTNCGIDNEKKNREEAMKRKVTETIVTTYCELCEQNFSSSKMLLLHRSKVHNTPFIECHLCLKLFAQTIQFNRHMKTHYGPNALEHVKCDMCDRQFKDKESLKTHWEVSHGNKKDDLIHL</sequence>
<evidence type="ECO:0000256" key="3">
    <source>
        <dbReference type="ARBA" id="ARBA00022737"/>
    </source>
</evidence>
<dbReference type="GO" id="GO:0006357">
    <property type="term" value="P:regulation of transcription by RNA polymerase II"/>
    <property type="evidence" value="ECO:0007669"/>
    <property type="project" value="TreeGrafter"/>
</dbReference>
<dbReference type="Gene3D" id="3.30.160.60">
    <property type="entry name" value="Classic Zinc Finger"/>
    <property type="match status" value="1"/>
</dbReference>
<evidence type="ECO:0000313" key="12">
    <source>
        <dbReference type="Proteomes" id="UP000008068"/>
    </source>
</evidence>
<dbReference type="OrthoDB" id="10039931at2759"/>
<feature type="region of interest" description="Disordered" evidence="9">
    <location>
        <begin position="30"/>
        <end position="63"/>
    </location>
</feature>
<dbReference type="PANTHER" id="PTHR24404">
    <property type="entry name" value="ZINC FINGER PROTEIN"/>
    <property type="match status" value="1"/>
</dbReference>
<dbReference type="HOGENOM" id="CLU_1355742_0_0_1"/>
<keyword evidence="3" id="KW-0677">Repeat</keyword>
<dbReference type="GO" id="GO:0000978">
    <property type="term" value="F:RNA polymerase II cis-regulatory region sequence-specific DNA binding"/>
    <property type="evidence" value="ECO:0007669"/>
    <property type="project" value="TreeGrafter"/>
</dbReference>
<dbReference type="InterPro" id="IPR050589">
    <property type="entry name" value="Ikaros_C2H2-ZF"/>
</dbReference>
<evidence type="ECO:0000256" key="7">
    <source>
        <dbReference type="ARBA" id="ARBA00023242"/>
    </source>
</evidence>
<gene>
    <name evidence="11" type="ORF">CAEBREN_30716</name>
</gene>
<evidence type="ECO:0000259" key="10">
    <source>
        <dbReference type="PROSITE" id="PS50157"/>
    </source>
</evidence>
<dbReference type="InParanoid" id="G0MGI8"/>
<protein>
    <recommendedName>
        <fullName evidence="10">C2H2-type domain-containing protein</fullName>
    </recommendedName>
</protein>
<name>G0MGI8_CAEBE</name>
<dbReference type="SUPFAM" id="SSF57667">
    <property type="entry name" value="beta-beta-alpha zinc fingers"/>
    <property type="match status" value="1"/>
</dbReference>
<evidence type="ECO:0000256" key="9">
    <source>
        <dbReference type="SAM" id="MobiDB-lite"/>
    </source>
</evidence>
<dbReference type="InterPro" id="IPR036236">
    <property type="entry name" value="Znf_C2H2_sf"/>
</dbReference>
<dbReference type="Pfam" id="PF13894">
    <property type="entry name" value="zf-C2H2_4"/>
    <property type="match status" value="1"/>
</dbReference>
<dbReference type="EMBL" id="GL379793">
    <property type="protein sequence ID" value="EGT56569.1"/>
    <property type="molecule type" value="Genomic_DNA"/>
</dbReference>
<keyword evidence="6" id="KW-0238">DNA-binding</keyword>
<dbReference type="GO" id="GO:0008270">
    <property type="term" value="F:zinc ion binding"/>
    <property type="evidence" value="ECO:0007669"/>
    <property type="project" value="UniProtKB-KW"/>
</dbReference>
<evidence type="ECO:0000256" key="2">
    <source>
        <dbReference type="ARBA" id="ARBA00022723"/>
    </source>
</evidence>
<organism evidence="12">
    <name type="scientific">Caenorhabditis brenneri</name>
    <name type="common">Nematode worm</name>
    <dbReference type="NCBI Taxonomy" id="135651"/>
    <lineage>
        <taxon>Eukaryota</taxon>
        <taxon>Metazoa</taxon>
        <taxon>Ecdysozoa</taxon>
        <taxon>Nematoda</taxon>
        <taxon>Chromadorea</taxon>
        <taxon>Rhabditida</taxon>
        <taxon>Rhabditina</taxon>
        <taxon>Rhabditomorpha</taxon>
        <taxon>Rhabditoidea</taxon>
        <taxon>Rhabditidae</taxon>
        <taxon>Peloderinae</taxon>
        <taxon>Caenorhabditis</taxon>
    </lineage>
</organism>
<dbReference type="AlphaFoldDB" id="G0MGI8"/>
<proteinExistence type="predicted"/>
<dbReference type="FunCoup" id="G0MGI8">
    <property type="interactions" value="205"/>
</dbReference>
<keyword evidence="5" id="KW-0862">Zinc</keyword>
<dbReference type="InterPro" id="IPR013087">
    <property type="entry name" value="Znf_C2H2_type"/>
</dbReference>
<evidence type="ECO:0000256" key="6">
    <source>
        <dbReference type="ARBA" id="ARBA00023125"/>
    </source>
</evidence>
<dbReference type="STRING" id="135651.G0MGI8"/>
<evidence type="ECO:0000256" key="4">
    <source>
        <dbReference type="ARBA" id="ARBA00022771"/>
    </source>
</evidence>
<dbReference type="PROSITE" id="PS00028">
    <property type="entry name" value="ZINC_FINGER_C2H2_1"/>
    <property type="match status" value="3"/>
</dbReference>
<keyword evidence="4 8" id="KW-0863">Zinc-finger</keyword>
<dbReference type="SMART" id="SM00355">
    <property type="entry name" value="ZnF_C2H2"/>
    <property type="match status" value="3"/>
</dbReference>
<dbReference type="PROSITE" id="PS50157">
    <property type="entry name" value="ZINC_FINGER_C2H2_2"/>
    <property type="match status" value="2"/>
</dbReference>
<dbReference type="GO" id="GO:0003700">
    <property type="term" value="F:DNA-binding transcription factor activity"/>
    <property type="evidence" value="ECO:0007669"/>
    <property type="project" value="TreeGrafter"/>
</dbReference>
<keyword evidence="2" id="KW-0479">Metal-binding</keyword>
<evidence type="ECO:0000256" key="5">
    <source>
        <dbReference type="ARBA" id="ARBA00022833"/>
    </source>
</evidence>
<feature type="domain" description="C2H2-type" evidence="10">
    <location>
        <begin position="176"/>
        <end position="204"/>
    </location>
</feature>
<feature type="domain" description="C2H2-type" evidence="10">
    <location>
        <begin position="145"/>
        <end position="172"/>
    </location>
</feature>
<dbReference type="eggNOG" id="KOG0350">
    <property type="taxonomic scope" value="Eukaryota"/>
</dbReference>
<dbReference type="PANTHER" id="PTHR24404:SF114">
    <property type="entry name" value="KLUMPFUSS, ISOFORM B-RELATED"/>
    <property type="match status" value="1"/>
</dbReference>
<dbReference type="GO" id="GO:0005634">
    <property type="term" value="C:nucleus"/>
    <property type="evidence" value="ECO:0007669"/>
    <property type="project" value="UniProtKB-SubCell"/>
</dbReference>
<evidence type="ECO:0000313" key="11">
    <source>
        <dbReference type="EMBL" id="EGT56569.1"/>
    </source>
</evidence>
<keyword evidence="7" id="KW-0539">Nucleus</keyword>